<evidence type="ECO:0000256" key="2">
    <source>
        <dbReference type="ARBA" id="ARBA00006175"/>
    </source>
</evidence>
<evidence type="ECO:0000256" key="3">
    <source>
        <dbReference type="ARBA" id="ARBA00022448"/>
    </source>
</evidence>
<dbReference type="PANTHER" id="PTHR43829">
    <property type="entry name" value="AQUAPORIN OR AQUAGLYCEROPORIN RELATED"/>
    <property type="match status" value="1"/>
</dbReference>
<evidence type="ECO:0000256" key="12">
    <source>
        <dbReference type="SAM" id="Phobius"/>
    </source>
</evidence>
<feature type="transmembrane region" description="Helical" evidence="12">
    <location>
        <begin position="137"/>
        <end position="158"/>
    </location>
</feature>
<evidence type="ECO:0000313" key="14">
    <source>
        <dbReference type="Proteomes" id="UP000800094"/>
    </source>
</evidence>
<keyword evidence="6 12" id="KW-1133">Transmembrane helix</keyword>
<evidence type="ECO:0000256" key="4">
    <source>
        <dbReference type="ARBA" id="ARBA00022692"/>
    </source>
</evidence>
<evidence type="ECO:0000256" key="11">
    <source>
        <dbReference type="SAM" id="MobiDB-lite"/>
    </source>
</evidence>
<organism evidence="13 14">
    <name type="scientific">Trematosphaeria pertusa</name>
    <dbReference type="NCBI Taxonomy" id="390896"/>
    <lineage>
        <taxon>Eukaryota</taxon>
        <taxon>Fungi</taxon>
        <taxon>Dikarya</taxon>
        <taxon>Ascomycota</taxon>
        <taxon>Pezizomycotina</taxon>
        <taxon>Dothideomycetes</taxon>
        <taxon>Pleosporomycetidae</taxon>
        <taxon>Pleosporales</taxon>
        <taxon>Massarineae</taxon>
        <taxon>Trematosphaeriaceae</taxon>
        <taxon>Trematosphaeria</taxon>
    </lineage>
</organism>
<feature type="transmembrane region" description="Helical" evidence="12">
    <location>
        <begin position="98"/>
        <end position="117"/>
    </location>
</feature>
<evidence type="ECO:0000256" key="10">
    <source>
        <dbReference type="RuleBase" id="RU000477"/>
    </source>
</evidence>
<comment type="catalytic activity">
    <reaction evidence="9">
        <text>glycerol(in) = glycerol(out)</text>
        <dbReference type="Rhea" id="RHEA:29675"/>
        <dbReference type="ChEBI" id="CHEBI:17754"/>
    </reaction>
</comment>
<evidence type="ECO:0000313" key="13">
    <source>
        <dbReference type="EMBL" id="KAF2243654.1"/>
    </source>
</evidence>
<protein>
    <submittedName>
        <fullName evidence="13">Aquaporin</fullName>
    </submittedName>
</protein>
<dbReference type="GO" id="GO:0005886">
    <property type="term" value="C:plasma membrane"/>
    <property type="evidence" value="ECO:0007669"/>
    <property type="project" value="TreeGrafter"/>
</dbReference>
<dbReference type="AlphaFoldDB" id="A0A6A6HZJ6"/>
<sequence>MASTAEQPKTHDFAGDEHQHHEFSPILSPEALAKIPTEHSTTSNGAVSHKTSSTLRKTRSALGLHPDAPIAEEDDVHERQQLLWSKVKVVLREPFAEFWGVVIMILFGDGSVAQVLLSTGQTTAPGGNGFGAYQSISWGWGLGVMLGIYVAGDSGAYLNPAITFSNCLYRQLPWRRFPMYFIAQVLGGFVGSGIVYANYISAIDWFEGGHGIRTVPPAPKATAGIFCTYPQPFVTKASQFFSEFIASTILMFVIFALKDPSNNGVGKSDKWFPLALFFLIFGLGACFGWETGYAINLCRDFGPRLMSFAVGYPSEVWSAGGYYFWIPMVAPFCGCAFGGFLYDLFIFTGPSPINTPWLGLKHLFFPRYALKARRERHRKAKAEGLV</sequence>
<dbReference type="InterPro" id="IPR023271">
    <property type="entry name" value="Aquaporin-like"/>
</dbReference>
<keyword evidence="4 10" id="KW-0812">Transmembrane</keyword>
<evidence type="ECO:0000256" key="6">
    <source>
        <dbReference type="ARBA" id="ARBA00022989"/>
    </source>
</evidence>
<dbReference type="GeneID" id="54587233"/>
<dbReference type="GO" id="GO:0015250">
    <property type="term" value="F:water channel activity"/>
    <property type="evidence" value="ECO:0007669"/>
    <property type="project" value="TreeGrafter"/>
</dbReference>
<comment type="similarity">
    <text evidence="2 10">Belongs to the MIP/aquaporin (TC 1.A.8) family.</text>
</comment>
<dbReference type="PRINTS" id="PR02019">
    <property type="entry name" value="AQUAPORIN7"/>
</dbReference>
<feature type="compositionally biased region" description="Basic and acidic residues" evidence="11">
    <location>
        <begin position="8"/>
        <end position="22"/>
    </location>
</feature>
<gene>
    <name evidence="13" type="ORF">BU26DRAFT_569576</name>
</gene>
<evidence type="ECO:0000256" key="8">
    <source>
        <dbReference type="ARBA" id="ARBA00034651"/>
    </source>
</evidence>
<dbReference type="FunFam" id="1.20.1080.10:FF:000027">
    <property type="entry name" value="MIP aquaporin"/>
    <property type="match status" value="1"/>
</dbReference>
<feature type="transmembrane region" description="Helical" evidence="12">
    <location>
        <begin position="322"/>
        <end position="342"/>
    </location>
</feature>
<keyword evidence="14" id="KW-1185">Reference proteome</keyword>
<evidence type="ECO:0000256" key="7">
    <source>
        <dbReference type="ARBA" id="ARBA00023136"/>
    </source>
</evidence>
<evidence type="ECO:0000256" key="5">
    <source>
        <dbReference type="ARBA" id="ARBA00022737"/>
    </source>
</evidence>
<evidence type="ECO:0000256" key="9">
    <source>
        <dbReference type="ARBA" id="ARBA00049405"/>
    </source>
</evidence>
<feature type="transmembrane region" description="Helical" evidence="12">
    <location>
        <begin position="271"/>
        <end position="295"/>
    </location>
</feature>
<dbReference type="GO" id="GO:0015254">
    <property type="term" value="F:glycerol channel activity"/>
    <property type="evidence" value="ECO:0007669"/>
    <property type="project" value="TreeGrafter"/>
</dbReference>
<evidence type="ECO:0000256" key="1">
    <source>
        <dbReference type="ARBA" id="ARBA00004141"/>
    </source>
</evidence>
<comment type="catalytic activity">
    <reaction evidence="8">
        <text>H2O(in) = H2O(out)</text>
        <dbReference type="Rhea" id="RHEA:29667"/>
        <dbReference type="ChEBI" id="CHEBI:15377"/>
    </reaction>
</comment>
<comment type="subcellular location">
    <subcellularLocation>
        <location evidence="1">Membrane</location>
        <topology evidence="1">Multi-pass membrane protein</topology>
    </subcellularLocation>
</comment>
<name>A0A6A6HZJ6_9PLEO</name>
<keyword evidence="5" id="KW-0677">Repeat</keyword>
<dbReference type="InterPro" id="IPR000425">
    <property type="entry name" value="MIP"/>
</dbReference>
<dbReference type="CDD" id="cd00333">
    <property type="entry name" value="MIP"/>
    <property type="match status" value="1"/>
</dbReference>
<feature type="region of interest" description="Disordered" evidence="11">
    <location>
        <begin position="1"/>
        <end position="22"/>
    </location>
</feature>
<dbReference type="PANTHER" id="PTHR43829:SF9">
    <property type="entry name" value="AQUAPORIN-9"/>
    <property type="match status" value="1"/>
</dbReference>
<dbReference type="EMBL" id="ML987204">
    <property type="protein sequence ID" value="KAF2243654.1"/>
    <property type="molecule type" value="Genomic_DNA"/>
</dbReference>
<feature type="transmembrane region" description="Helical" evidence="12">
    <location>
        <begin position="240"/>
        <end position="259"/>
    </location>
</feature>
<keyword evidence="3 10" id="KW-0813">Transport</keyword>
<dbReference type="InterPro" id="IPR050363">
    <property type="entry name" value="MIP/Aquaporin"/>
</dbReference>
<keyword evidence="7 12" id="KW-0472">Membrane</keyword>
<proteinExistence type="inferred from homology"/>
<dbReference type="Proteomes" id="UP000800094">
    <property type="component" value="Unassembled WGS sequence"/>
</dbReference>
<dbReference type="OrthoDB" id="3222at2759"/>
<accession>A0A6A6HZJ6</accession>
<reference evidence="13" key="1">
    <citation type="journal article" date="2020" name="Stud. Mycol.">
        <title>101 Dothideomycetes genomes: a test case for predicting lifestyles and emergence of pathogens.</title>
        <authorList>
            <person name="Haridas S."/>
            <person name="Albert R."/>
            <person name="Binder M."/>
            <person name="Bloem J."/>
            <person name="Labutti K."/>
            <person name="Salamov A."/>
            <person name="Andreopoulos B."/>
            <person name="Baker S."/>
            <person name="Barry K."/>
            <person name="Bills G."/>
            <person name="Bluhm B."/>
            <person name="Cannon C."/>
            <person name="Castanera R."/>
            <person name="Culley D."/>
            <person name="Daum C."/>
            <person name="Ezra D."/>
            <person name="Gonzalez J."/>
            <person name="Henrissat B."/>
            <person name="Kuo A."/>
            <person name="Liang C."/>
            <person name="Lipzen A."/>
            <person name="Lutzoni F."/>
            <person name="Magnuson J."/>
            <person name="Mondo S."/>
            <person name="Nolan M."/>
            <person name="Ohm R."/>
            <person name="Pangilinan J."/>
            <person name="Park H.-J."/>
            <person name="Ramirez L."/>
            <person name="Alfaro M."/>
            <person name="Sun H."/>
            <person name="Tritt A."/>
            <person name="Yoshinaga Y."/>
            <person name="Zwiers L.-H."/>
            <person name="Turgeon B."/>
            <person name="Goodwin S."/>
            <person name="Spatafora J."/>
            <person name="Crous P."/>
            <person name="Grigoriev I."/>
        </authorList>
    </citation>
    <scope>NUCLEOTIDE SEQUENCE</scope>
    <source>
        <strain evidence="13">CBS 122368</strain>
    </source>
</reference>
<dbReference type="RefSeq" id="XP_033678658.1">
    <property type="nucleotide sequence ID" value="XM_033833903.1"/>
</dbReference>
<dbReference type="NCBIfam" id="TIGR00861">
    <property type="entry name" value="MIP"/>
    <property type="match status" value="1"/>
</dbReference>
<dbReference type="PRINTS" id="PR00783">
    <property type="entry name" value="MINTRINSICP"/>
</dbReference>
<feature type="transmembrane region" description="Helical" evidence="12">
    <location>
        <begin position="179"/>
        <end position="199"/>
    </location>
</feature>
<dbReference type="Gene3D" id="1.20.1080.10">
    <property type="entry name" value="Glycerol uptake facilitator protein"/>
    <property type="match status" value="1"/>
</dbReference>
<dbReference type="SUPFAM" id="SSF81338">
    <property type="entry name" value="Aquaporin-like"/>
    <property type="match status" value="1"/>
</dbReference>
<dbReference type="Pfam" id="PF00230">
    <property type="entry name" value="MIP"/>
    <property type="match status" value="1"/>
</dbReference>